<organism evidence="2 3">
    <name type="scientific">Pseudoxanthomonas winnipegensis</name>
    <dbReference type="NCBI Taxonomy" id="2480810"/>
    <lineage>
        <taxon>Bacteria</taxon>
        <taxon>Pseudomonadati</taxon>
        <taxon>Pseudomonadota</taxon>
        <taxon>Gammaproteobacteria</taxon>
        <taxon>Lysobacterales</taxon>
        <taxon>Lysobacteraceae</taxon>
        <taxon>Pseudoxanthomonas</taxon>
    </lineage>
</organism>
<proteinExistence type="predicted"/>
<feature type="compositionally biased region" description="Basic and acidic residues" evidence="1">
    <location>
        <begin position="39"/>
        <end position="65"/>
    </location>
</feature>
<protein>
    <submittedName>
        <fullName evidence="2">Uncharacterized protein</fullName>
    </submittedName>
</protein>
<dbReference type="Proteomes" id="UP000292627">
    <property type="component" value="Unassembled WGS sequence"/>
</dbReference>
<accession>A0A4Q8L9T1</accession>
<dbReference type="RefSeq" id="WP_130551033.1">
    <property type="nucleotide sequence ID" value="NZ_SHLZ01000012.1"/>
</dbReference>
<reference evidence="2 3" key="1">
    <citation type="submission" date="2019-02" db="EMBL/GenBank/DDBJ databases">
        <title>WGS of Pseudoxanthomonas species novum from clinical isolates.</title>
        <authorList>
            <person name="Bernier A.-M."/>
            <person name="Bernard K."/>
            <person name="Vachon A."/>
        </authorList>
    </citation>
    <scope>NUCLEOTIDE SEQUENCE [LARGE SCALE GENOMIC DNA]</scope>
    <source>
        <strain evidence="2 3">NML171200</strain>
    </source>
</reference>
<evidence type="ECO:0000256" key="1">
    <source>
        <dbReference type="SAM" id="MobiDB-lite"/>
    </source>
</evidence>
<comment type="caution">
    <text evidence="2">The sequence shown here is derived from an EMBL/GenBank/DDBJ whole genome shotgun (WGS) entry which is preliminary data.</text>
</comment>
<gene>
    <name evidence="2" type="ORF">EA660_08020</name>
</gene>
<name>A0A4Q8L9T1_9GAMM</name>
<evidence type="ECO:0000313" key="2">
    <source>
        <dbReference type="EMBL" id="TAA25398.1"/>
    </source>
</evidence>
<dbReference type="EMBL" id="SHMC01000003">
    <property type="protein sequence ID" value="TAA25398.1"/>
    <property type="molecule type" value="Genomic_DNA"/>
</dbReference>
<evidence type="ECO:0000313" key="3">
    <source>
        <dbReference type="Proteomes" id="UP000292627"/>
    </source>
</evidence>
<feature type="region of interest" description="Disordered" evidence="1">
    <location>
        <begin position="39"/>
        <end position="91"/>
    </location>
</feature>
<dbReference type="AlphaFoldDB" id="A0A4Q8L9T1"/>
<sequence>MKYIALKGFNDPAGYQKRGREWTGTPERARELVRAKLIAEDTGEVKEAPAPDNKMRQAPENKQDASAEPGVSATVAGQGEVKASQEPTPGSLLVDQNAADVLAALPQVTDKAVLEQALAAEQAKGEKARKTVTDALQAAVSKAGQG</sequence>